<feature type="region of interest" description="Disordered" evidence="1">
    <location>
        <begin position="119"/>
        <end position="151"/>
    </location>
</feature>
<dbReference type="GeneID" id="103514651"/>
<evidence type="ECO:0000313" key="2">
    <source>
        <dbReference type="Proteomes" id="UP000079169"/>
    </source>
</evidence>
<name>A0A1S4EHX1_DIACI</name>
<dbReference type="RefSeq" id="XP_017301795.1">
    <property type="nucleotide sequence ID" value="XM_017446306.2"/>
</dbReference>
<organism evidence="2 4">
    <name type="scientific">Diaphorina citri</name>
    <name type="common">Asian citrus psyllid</name>
    <dbReference type="NCBI Taxonomy" id="121845"/>
    <lineage>
        <taxon>Eukaryota</taxon>
        <taxon>Metazoa</taxon>
        <taxon>Ecdysozoa</taxon>
        <taxon>Arthropoda</taxon>
        <taxon>Hexapoda</taxon>
        <taxon>Insecta</taxon>
        <taxon>Pterygota</taxon>
        <taxon>Neoptera</taxon>
        <taxon>Paraneoptera</taxon>
        <taxon>Hemiptera</taxon>
        <taxon>Sternorrhyncha</taxon>
        <taxon>Psylloidea</taxon>
        <taxon>Psyllidae</taxon>
        <taxon>Diaphorininae</taxon>
        <taxon>Diaphorina</taxon>
    </lineage>
</organism>
<evidence type="ECO:0000313" key="3">
    <source>
        <dbReference type="RefSeq" id="XP_008477772.1"/>
    </source>
</evidence>
<dbReference type="KEGG" id="dci:113471957"/>
<dbReference type="PaxDb" id="121845-A0A1S4EHX1"/>
<protein>
    <submittedName>
        <fullName evidence="3 4">Uncharacterized protein LOC103514651</fullName>
    </submittedName>
    <submittedName>
        <fullName evidence="5">Uncharacterized protein LOC113471957</fullName>
    </submittedName>
</protein>
<accession>A0A1S4EHX1</accession>
<dbReference type="AlphaFoldDB" id="A0A1S4EHX1"/>
<dbReference type="RefSeq" id="XP_008477772.1">
    <property type="nucleotide sequence ID" value="XM_008479550.3"/>
</dbReference>
<reference evidence="3 4" key="1">
    <citation type="submission" date="2025-04" db="UniProtKB">
        <authorList>
            <consortium name="RefSeq"/>
        </authorList>
    </citation>
    <scope>IDENTIFICATION</scope>
</reference>
<evidence type="ECO:0000313" key="4">
    <source>
        <dbReference type="RefSeq" id="XP_017301795.1"/>
    </source>
</evidence>
<feature type="compositionally biased region" description="Basic and acidic residues" evidence="1">
    <location>
        <begin position="42"/>
        <end position="67"/>
    </location>
</feature>
<keyword evidence="2" id="KW-1185">Reference proteome</keyword>
<sequence length="184" mass="20660">MAAEEKRPVRTRGVNPAPNRTRGLAARKLRGVPRHGTVLGSETDRRLRTTRTPDTRRRPGARAHESRAATGLHLAQARLVGANPLPDQARRTTFLRANPYSEVTDRFCRLPLPTLVYTTRGSSPRRPDADMSTTWRETSRGPLPDFHGPRGRLRTQQQLRCSPRSAPYLPARGFQAATTLIQKR</sequence>
<gene>
    <name evidence="3 4" type="primary">LOC103514651</name>
    <name evidence="5" type="synonym">LOC113471957</name>
</gene>
<proteinExistence type="predicted"/>
<dbReference type="Proteomes" id="UP000079169">
    <property type="component" value="Unplaced"/>
</dbReference>
<dbReference type="STRING" id="121845.A0A1S4EHX1"/>
<dbReference type="KEGG" id="dci:103514651"/>
<feature type="region of interest" description="Disordered" evidence="1">
    <location>
        <begin position="1"/>
        <end position="69"/>
    </location>
</feature>
<evidence type="ECO:0000256" key="1">
    <source>
        <dbReference type="SAM" id="MobiDB-lite"/>
    </source>
</evidence>
<evidence type="ECO:0000313" key="5">
    <source>
        <dbReference type="RefSeq" id="XP_026687266.1"/>
    </source>
</evidence>
<dbReference type="RefSeq" id="XP_026687266.1">
    <property type="nucleotide sequence ID" value="XM_026831465.1"/>
</dbReference>